<proteinExistence type="predicted"/>
<dbReference type="Proteomes" id="UP000637757">
    <property type="component" value="Unassembled WGS sequence"/>
</dbReference>
<evidence type="ECO:0000313" key="2">
    <source>
        <dbReference type="Proteomes" id="UP000637757"/>
    </source>
</evidence>
<reference evidence="1" key="1">
    <citation type="submission" date="2020-09" db="EMBL/GenBank/DDBJ databases">
        <title>Genomic insights into the novelty and pathogenicity of a unique biofilm-forming Enterococcus sp. bacteria (Enterococcus lacertideformus) identified in reptiles.</title>
        <authorList>
            <person name="Agius J.E."/>
            <person name="Phalen D.N."/>
            <person name="Rose K."/>
            <person name="Eden J.-S."/>
        </authorList>
    </citation>
    <scope>NUCLEOTIDE SEQUENCE</scope>
    <source>
        <strain evidence="1">PHRS 0518</strain>
    </source>
</reference>
<dbReference type="AlphaFoldDB" id="A0A931AUS9"/>
<evidence type="ECO:0000313" key="1">
    <source>
        <dbReference type="EMBL" id="MBF8807473.1"/>
    </source>
</evidence>
<comment type="caution">
    <text evidence="1">The sequence shown here is derived from an EMBL/GenBank/DDBJ whole genome shotgun (WGS) entry which is preliminary data.</text>
</comment>
<organism evidence="1 2">
    <name type="scientific">Enterococcus lacertideformus</name>
    <dbReference type="NCBI Taxonomy" id="2771493"/>
    <lineage>
        <taxon>Bacteria</taxon>
        <taxon>Bacillati</taxon>
        <taxon>Bacillota</taxon>
        <taxon>Bacilli</taxon>
        <taxon>Lactobacillales</taxon>
        <taxon>Enterococcaceae</taxon>
        <taxon>Enterococcus</taxon>
    </lineage>
</organism>
<keyword evidence="2" id="KW-1185">Reference proteome</keyword>
<name>A0A931AUS9_9ENTE</name>
<dbReference type="EMBL" id="JADAKE010000008">
    <property type="protein sequence ID" value="MBF8807473.1"/>
    <property type="molecule type" value="Genomic_DNA"/>
</dbReference>
<accession>A0A931AUS9</accession>
<protein>
    <submittedName>
        <fullName evidence="1">Uncharacterized protein</fullName>
    </submittedName>
</protein>
<sequence length="59" mass="6832">MLEDHDYCTCINSKNIHTEFSDQGSLNICDHCHKLVKGSFKSFESYMKESQKMNSLVTK</sequence>
<gene>
    <name evidence="1" type="ORF">IC227_02545</name>
</gene>